<dbReference type="PANTHER" id="PTHR36327">
    <property type="entry name" value="UNNAMED PRODUCT"/>
    <property type="match status" value="1"/>
</dbReference>
<dbReference type="EMBL" id="CM000652">
    <property type="protein sequence ID" value="EED88065.1"/>
    <property type="molecule type" value="Genomic_DNA"/>
</dbReference>
<sequence length="197" mass="22028">MFKLLSVLFVVSSAYALQPSMKTPWRAHPHLLSRAQSLFLESTSYSDEHTDHAFNRRNALKRTANIFLSISTASIAVTPANADVIRSPGRCANGEGDGCDSLAEGNAFIESLQKKSLENKEENQKEALYAYYMKNYPDVFAVSDKRMVKRQDGSFVLYSLEEVKEMTNQGKIAIEYPKTKGGRVADLTQKPVLVLKE</sequence>
<keyword evidence="3" id="KW-1185">Reference proteome</keyword>
<dbReference type="eggNOG" id="ENOG502SH2H">
    <property type="taxonomic scope" value="Eukaryota"/>
</dbReference>
<reference evidence="2 3" key="1">
    <citation type="journal article" date="2004" name="Science">
        <title>The genome of the diatom Thalassiosira pseudonana: ecology, evolution, and metabolism.</title>
        <authorList>
            <person name="Armbrust E.V."/>
            <person name="Berges J.A."/>
            <person name="Bowler C."/>
            <person name="Green B.R."/>
            <person name="Martinez D."/>
            <person name="Putnam N.H."/>
            <person name="Zhou S."/>
            <person name="Allen A.E."/>
            <person name="Apt K.E."/>
            <person name="Bechner M."/>
            <person name="Brzezinski M.A."/>
            <person name="Chaal B.K."/>
            <person name="Chiovitti A."/>
            <person name="Davis A.K."/>
            <person name="Demarest M.S."/>
            <person name="Detter J.C."/>
            <person name="Glavina T."/>
            <person name="Goodstein D."/>
            <person name="Hadi M.Z."/>
            <person name="Hellsten U."/>
            <person name="Hildebrand M."/>
            <person name="Jenkins B.D."/>
            <person name="Jurka J."/>
            <person name="Kapitonov V.V."/>
            <person name="Kroger N."/>
            <person name="Lau W.W."/>
            <person name="Lane T.W."/>
            <person name="Larimer F.W."/>
            <person name="Lippmeier J.C."/>
            <person name="Lucas S."/>
            <person name="Medina M."/>
            <person name="Montsant A."/>
            <person name="Obornik M."/>
            <person name="Parker M.S."/>
            <person name="Palenik B."/>
            <person name="Pazour G.J."/>
            <person name="Richardson P.M."/>
            <person name="Rynearson T.A."/>
            <person name="Saito M.A."/>
            <person name="Schwartz D.C."/>
            <person name="Thamatrakoln K."/>
            <person name="Valentin K."/>
            <person name="Vardi A."/>
            <person name="Wilkerson F.P."/>
            <person name="Rokhsar D.S."/>
        </authorList>
    </citation>
    <scope>NUCLEOTIDE SEQUENCE [LARGE SCALE GENOMIC DNA]</scope>
    <source>
        <strain evidence="2 3">CCMP1335</strain>
    </source>
</reference>
<accession>B8CEN2</accession>
<feature type="signal peptide" evidence="1">
    <location>
        <begin position="1"/>
        <end position="16"/>
    </location>
</feature>
<protein>
    <recommendedName>
        <fullName evidence="4">PS II complex 12 kDa extrinsic protein</fullName>
    </recommendedName>
</protein>
<proteinExistence type="predicted"/>
<organism evidence="2 3">
    <name type="scientific">Thalassiosira pseudonana</name>
    <name type="common">Marine diatom</name>
    <name type="synonym">Cyclotella nana</name>
    <dbReference type="NCBI Taxonomy" id="35128"/>
    <lineage>
        <taxon>Eukaryota</taxon>
        <taxon>Sar</taxon>
        <taxon>Stramenopiles</taxon>
        <taxon>Ochrophyta</taxon>
        <taxon>Bacillariophyta</taxon>
        <taxon>Coscinodiscophyceae</taxon>
        <taxon>Thalassiosirophycidae</taxon>
        <taxon>Thalassiosirales</taxon>
        <taxon>Thalassiosiraceae</taxon>
        <taxon>Thalassiosira</taxon>
    </lineage>
</organism>
<dbReference type="InParanoid" id="B8CEN2"/>
<dbReference type="PANTHER" id="PTHR36327:SF1">
    <property type="entry name" value="OS03G0731100 PROTEIN"/>
    <property type="match status" value="1"/>
</dbReference>
<reference evidence="2 3" key="2">
    <citation type="journal article" date="2008" name="Nature">
        <title>The Phaeodactylum genome reveals the evolutionary history of diatom genomes.</title>
        <authorList>
            <person name="Bowler C."/>
            <person name="Allen A.E."/>
            <person name="Badger J.H."/>
            <person name="Grimwood J."/>
            <person name="Jabbari K."/>
            <person name="Kuo A."/>
            <person name="Maheswari U."/>
            <person name="Martens C."/>
            <person name="Maumus F."/>
            <person name="Otillar R.P."/>
            <person name="Rayko E."/>
            <person name="Salamov A."/>
            <person name="Vandepoele K."/>
            <person name="Beszteri B."/>
            <person name="Gruber A."/>
            <person name="Heijde M."/>
            <person name="Katinka M."/>
            <person name="Mock T."/>
            <person name="Valentin K."/>
            <person name="Verret F."/>
            <person name="Berges J.A."/>
            <person name="Brownlee C."/>
            <person name="Cadoret J.P."/>
            <person name="Chiovitti A."/>
            <person name="Choi C.J."/>
            <person name="Coesel S."/>
            <person name="De Martino A."/>
            <person name="Detter J.C."/>
            <person name="Durkin C."/>
            <person name="Falciatore A."/>
            <person name="Fournet J."/>
            <person name="Haruta M."/>
            <person name="Huysman M.J."/>
            <person name="Jenkins B.D."/>
            <person name="Jiroutova K."/>
            <person name="Jorgensen R.E."/>
            <person name="Joubert Y."/>
            <person name="Kaplan A."/>
            <person name="Kroger N."/>
            <person name="Kroth P.G."/>
            <person name="La Roche J."/>
            <person name="Lindquist E."/>
            <person name="Lommer M."/>
            <person name="Martin-Jezequel V."/>
            <person name="Lopez P.J."/>
            <person name="Lucas S."/>
            <person name="Mangogna M."/>
            <person name="McGinnis K."/>
            <person name="Medlin L.K."/>
            <person name="Montsant A."/>
            <person name="Oudot-Le Secq M.P."/>
            <person name="Napoli C."/>
            <person name="Obornik M."/>
            <person name="Parker M.S."/>
            <person name="Petit J.L."/>
            <person name="Porcel B.M."/>
            <person name="Poulsen N."/>
            <person name="Robison M."/>
            <person name="Rychlewski L."/>
            <person name="Rynearson T.A."/>
            <person name="Schmutz J."/>
            <person name="Shapiro H."/>
            <person name="Siaut M."/>
            <person name="Stanley M."/>
            <person name="Sussman M.R."/>
            <person name="Taylor A.R."/>
            <person name="Vardi A."/>
            <person name="von Dassow P."/>
            <person name="Vyverman W."/>
            <person name="Willis A."/>
            <person name="Wyrwicz L.S."/>
            <person name="Rokhsar D.S."/>
            <person name="Weissenbach J."/>
            <person name="Armbrust E.V."/>
            <person name="Green B.R."/>
            <person name="Van de Peer Y."/>
            <person name="Grigoriev I.V."/>
        </authorList>
    </citation>
    <scope>NUCLEOTIDE SEQUENCE [LARGE SCALE GENOMIC DNA]</scope>
    <source>
        <strain evidence="2 3">CCMP1335</strain>
    </source>
</reference>
<gene>
    <name evidence="2" type="ORF">THAPSDRAFT_11479</name>
</gene>
<dbReference type="KEGG" id="tps:THAPSDRAFT_11479"/>
<dbReference type="PaxDb" id="35128-Thaps11479"/>
<evidence type="ECO:0000313" key="3">
    <source>
        <dbReference type="Proteomes" id="UP000001449"/>
    </source>
</evidence>
<dbReference type="GeneID" id="7448509"/>
<evidence type="ECO:0000313" key="2">
    <source>
        <dbReference type="EMBL" id="EED88065.1"/>
    </source>
</evidence>
<dbReference type="Proteomes" id="UP000001449">
    <property type="component" value="Chromosome 20"/>
</dbReference>
<evidence type="ECO:0008006" key="4">
    <source>
        <dbReference type="Google" id="ProtNLM"/>
    </source>
</evidence>
<dbReference type="RefSeq" id="XP_002294705.1">
    <property type="nucleotide sequence ID" value="XM_002294669.1"/>
</dbReference>
<keyword evidence="1" id="KW-0732">Signal</keyword>
<dbReference type="HOGENOM" id="CLU_1386683_0_0_1"/>
<evidence type="ECO:0000256" key="1">
    <source>
        <dbReference type="SAM" id="SignalP"/>
    </source>
</evidence>
<name>B8CEN2_THAPS</name>
<dbReference type="AlphaFoldDB" id="B8CEN2"/>
<feature type="chain" id="PRO_5002870063" description="PS II complex 12 kDa extrinsic protein" evidence="1">
    <location>
        <begin position="17"/>
        <end position="197"/>
    </location>
</feature>